<keyword evidence="5" id="KW-0406">Ion transport</keyword>
<feature type="transmembrane region" description="Helical" evidence="7">
    <location>
        <begin position="214"/>
        <end position="237"/>
    </location>
</feature>
<keyword evidence="6 7" id="KW-0472">Membrane</keyword>
<evidence type="ECO:0000313" key="10">
    <source>
        <dbReference type="Proteomes" id="UP000580861"/>
    </source>
</evidence>
<comment type="subcellular location">
    <subcellularLocation>
        <location evidence="1">Membrane</location>
        <topology evidence="1">Multi-pass membrane protein</topology>
    </subcellularLocation>
</comment>
<evidence type="ECO:0000256" key="1">
    <source>
        <dbReference type="ARBA" id="ARBA00004141"/>
    </source>
</evidence>
<dbReference type="Proteomes" id="UP000580861">
    <property type="component" value="Unassembled WGS sequence"/>
</dbReference>
<name>A0A841B3T1_9PSEU</name>
<feature type="transmembrane region" description="Helical" evidence="7">
    <location>
        <begin position="243"/>
        <end position="264"/>
    </location>
</feature>
<feature type="transmembrane region" description="Helical" evidence="7">
    <location>
        <begin position="182"/>
        <end position="202"/>
    </location>
</feature>
<dbReference type="GO" id="GO:0015297">
    <property type="term" value="F:antiporter activity"/>
    <property type="evidence" value="ECO:0007669"/>
    <property type="project" value="InterPro"/>
</dbReference>
<sequence length="467" mass="48303">MVEVKPRTGYRALGVYMGLVVVPVVIAIILLTQGDEGGTLTGTGEATGPSLAQLLLAIAVVVGACKVVGWLAQRIGQPAVIGEITAGVLLGPSVLGALWPSGAAVLIPAATVPQLNVVAQLGVIFFVFLAGLELDTKLLRGRGRLALVVSHVSIALPFLLGIGLAMLAYGRFAPGGVGFLPFALFFGVSMSITALPVLVRILHEIGLFRSEVGVVALTCAVVDDVTAWSLLALVIALTTASSLVGVVLTVVLTAAFVALLGLVVRPLLRKLVTRVPAASLQKAAPLSVVGVLLCAMATEWIGVHAMFGAFVFGVVFPRDNPIATWLHDKAGGLTTALMLPLFFAYSGLRTDIGLLSGGGAWLWCGLILLVAVAGKLGGSALAARAVGENWNRSLQVGTLMNCRGLTELVVLNIGLDLGVLSPTLFTMLVIMALVSTAMAAPMATWFARRDGQNVVDFLGHTSERAAA</sequence>
<evidence type="ECO:0000256" key="3">
    <source>
        <dbReference type="ARBA" id="ARBA00022692"/>
    </source>
</evidence>
<dbReference type="EMBL" id="JACHMX010000001">
    <property type="protein sequence ID" value="MBB5853048.1"/>
    <property type="molecule type" value="Genomic_DNA"/>
</dbReference>
<accession>A0A841B3T1</accession>
<feature type="transmembrane region" description="Helical" evidence="7">
    <location>
        <begin position="84"/>
        <end position="109"/>
    </location>
</feature>
<dbReference type="Gene3D" id="1.20.1530.20">
    <property type="match status" value="1"/>
</dbReference>
<feature type="transmembrane region" description="Helical" evidence="7">
    <location>
        <begin position="424"/>
        <end position="447"/>
    </location>
</feature>
<evidence type="ECO:0000256" key="2">
    <source>
        <dbReference type="ARBA" id="ARBA00022448"/>
    </source>
</evidence>
<feature type="transmembrane region" description="Helical" evidence="7">
    <location>
        <begin position="146"/>
        <end position="170"/>
    </location>
</feature>
<dbReference type="AlphaFoldDB" id="A0A841B3T1"/>
<dbReference type="Pfam" id="PF00999">
    <property type="entry name" value="Na_H_Exchanger"/>
    <property type="match status" value="1"/>
</dbReference>
<keyword evidence="3 7" id="KW-0812">Transmembrane</keyword>
<evidence type="ECO:0000256" key="4">
    <source>
        <dbReference type="ARBA" id="ARBA00022989"/>
    </source>
</evidence>
<evidence type="ECO:0000256" key="6">
    <source>
        <dbReference type="ARBA" id="ARBA00023136"/>
    </source>
</evidence>
<gene>
    <name evidence="9" type="ORF">HDA45_003135</name>
</gene>
<feature type="domain" description="Cation/H+ exchanger transmembrane" evidence="8">
    <location>
        <begin position="67"/>
        <end position="445"/>
    </location>
</feature>
<dbReference type="GO" id="GO:1902600">
    <property type="term" value="P:proton transmembrane transport"/>
    <property type="evidence" value="ECO:0007669"/>
    <property type="project" value="InterPro"/>
</dbReference>
<keyword evidence="2" id="KW-0813">Transport</keyword>
<proteinExistence type="predicted"/>
<evidence type="ECO:0000259" key="8">
    <source>
        <dbReference type="Pfam" id="PF00999"/>
    </source>
</evidence>
<feature type="transmembrane region" description="Helical" evidence="7">
    <location>
        <begin position="51"/>
        <end position="72"/>
    </location>
</feature>
<dbReference type="InterPro" id="IPR038770">
    <property type="entry name" value="Na+/solute_symporter_sf"/>
</dbReference>
<dbReference type="PANTHER" id="PTHR32468:SF0">
    <property type="entry name" value="K(+)_H(+) ANTIPORTER 1"/>
    <property type="match status" value="1"/>
</dbReference>
<dbReference type="RefSeq" id="WP_184895947.1">
    <property type="nucleotide sequence ID" value="NZ_JACHMX010000001.1"/>
</dbReference>
<protein>
    <submittedName>
        <fullName evidence="9">Kef-type K+ transport system membrane component KefB</fullName>
    </submittedName>
</protein>
<feature type="transmembrane region" description="Helical" evidence="7">
    <location>
        <begin position="115"/>
        <end position="134"/>
    </location>
</feature>
<evidence type="ECO:0000256" key="5">
    <source>
        <dbReference type="ARBA" id="ARBA00023065"/>
    </source>
</evidence>
<dbReference type="InterPro" id="IPR006153">
    <property type="entry name" value="Cation/H_exchanger_TM"/>
</dbReference>
<organism evidence="9 10">
    <name type="scientific">Amycolatopsis umgeniensis</name>
    <dbReference type="NCBI Taxonomy" id="336628"/>
    <lineage>
        <taxon>Bacteria</taxon>
        <taxon>Bacillati</taxon>
        <taxon>Actinomycetota</taxon>
        <taxon>Actinomycetes</taxon>
        <taxon>Pseudonocardiales</taxon>
        <taxon>Pseudonocardiaceae</taxon>
        <taxon>Amycolatopsis</taxon>
    </lineage>
</organism>
<feature type="transmembrane region" description="Helical" evidence="7">
    <location>
        <begin position="330"/>
        <end position="348"/>
    </location>
</feature>
<reference evidence="9 10" key="1">
    <citation type="submission" date="2020-08" db="EMBL/GenBank/DDBJ databases">
        <title>Sequencing the genomes of 1000 actinobacteria strains.</title>
        <authorList>
            <person name="Klenk H.-P."/>
        </authorList>
    </citation>
    <scope>NUCLEOTIDE SEQUENCE [LARGE SCALE GENOMIC DNA]</scope>
    <source>
        <strain evidence="9 10">DSM 45272</strain>
    </source>
</reference>
<comment type="caution">
    <text evidence="9">The sequence shown here is derived from an EMBL/GenBank/DDBJ whole genome shotgun (WGS) entry which is preliminary data.</text>
</comment>
<feature type="transmembrane region" description="Helical" evidence="7">
    <location>
        <begin position="12"/>
        <end position="31"/>
    </location>
</feature>
<evidence type="ECO:0000256" key="7">
    <source>
        <dbReference type="SAM" id="Phobius"/>
    </source>
</evidence>
<feature type="transmembrane region" description="Helical" evidence="7">
    <location>
        <begin position="360"/>
        <end position="383"/>
    </location>
</feature>
<keyword evidence="4 7" id="KW-1133">Transmembrane helix</keyword>
<dbReference type="GO" id="GO:0016020">
    <property type="term" value="C:membrane"/>
    <property type="evidence" value="ECO:0007669"/>
    <property type="project" value="UniProtKB-SubCell"/>
</dbReference>
<feature type="transmembrane region" description="Helical" evidence="7">
    <location>
        <begin position="285"/>
        <end position="310"/>
    </location>
</feature>
<dbReference type="PANTHER" id="PTHR32468">
    <property type="entry name" value="CATION/H + ANTIPORTER"/>
    <property type="match status" value="1"/>
</dbReference>
<evidence type="ECO:0000313" key="9">
    <source>
        <dbReference type="EMBL" id="MBB5853048.1"/>
    </source>
</evidence>
<dbReference type="InterPro" id="IPR050794">
    <property type="entry name" value="CPA2_transporter"/>
</dbReference>
<keyword evidence="10" id="KW-1185">Reference proteome</keyword>